<evidence type="ECO:0000313" key="2">
    <source>
        <dbReference type="EMBL" id="RVW55297.1"/>
    </source>
</evidence>
<comment type="caution">
    <text evidence="2">The sequence shown here is derived from an EMBL/GenBank/DDBJ whole genome shotgun (WGS) entry which is preliminary data.</text>
</comment>
<name>A0A438F5K8_VITVI</name>
<accession>A0A438F5K8</accession>
<dbReference type="InterPro" id="IPR036063">
    <property type="entry name" value="Smr_dom_sf"/>
</dbReference>
<dbReference type="EMBL" id="QGNW01001118">
    <property type="protein sequence ID" value="RVW55297.1"/>
    <property type="molecule type" value="Genomic_DNA"/>
</dbReference>
<evidence type="ECO:0000259" key="1">
    <source>
        <dbReference type="PROSITE" id="PS50828"/>
    </source>
</evidence>
<dbReference type="AlphaFoldDB" id="A0A438F5K8"/>
<sequence>MSVILPPKDKYAFCHPSNLLDILSITGSQKPLALGFPPRGRPRYNIGHPEALQSSISASLESRGNHSRGQAALPTAVRSFLNEHGYRFEEQGQGGPIIYVDSELRAR</sequence>
<protein>
    <recommendedName>
        <fullName evidence="1">Smr domain-containing protein</fullName>
    </recommendedName>
</protein>
<dbReference type="Gene3D" id="3.30.1370.110">
    <property type="match status" value="1"/>
</dbReference>
<dbReference type="InterPro" id="IPR002625">
    <property type="entry name" value="Smr_dom"/>
</dbReference>
<gene>
    <name evidence="2" type="ORF">CK203_089034</name>
</gene>
<reference evidence="2 3" key="1">
    <citation type="journal article" date="2018" name="PLoS Genet.">
        <title>Population sequencing reveals clonal diversity and ancestral inbreeding in the grapevine cultivar Chardonnay.</title>
        <authorList>
            <person name="Roach M.J."/>
            <person name="Johnson D.L."/>
            <person name="Bohlmann J."/>
            <person name="van Vuuren H.J."/>
            <person name="Jones S.J."/>
            <person name="Pretorius I.S."/>
            <person name="Schmidt S.A."/>
            <person name="Borneman A.R."/>
        </authorList>
    </citation>
    <scope>NUCLEOTIDE SEQUENCE [LARGE SCALE GENOMIC DNA]</scope>
    <source>
        <strain evidence="3">cv. Chardonnay</strain>
        <tissue evidence="2">Leaf</tissue>
    </source>
</reference>
<proteinExistence type="predicted"/>
<dbReference type="PROSITE" id="PS50828">
    <property type="entry name" value="SMR"/>
    <property type="match status" value="1"/>
</dbReference>
<evidence type="ECO:0000313" key="3">
    <source>
        <dbReference type="Proteomes" id="UP000288805"/>
    </source>
</evidence>
<feature type="domain" description="Smr" evidence="1">
    <location>
        <begin position="63"/>
        <end position="103"/>
    </location>
</feature>
<organism evidence="2 3">
    <name type="scientific">Vitis vinifera</name>
    <name type="common">Grape</name>
    <dbReference type="NCBI Taxonomy" id="29760"/>
    <lineage>
        <taxon>Eukaryota</taxon>
        <taxon>Viridiplantae</taxon>
        <taxon>Streptophyta</taxon>
        <taxon>Embryophyta</taxon>
        <taxon>Tracheophyta</taxon>
        <taxon>Spermatophyta</taxon>
        <taxon>Magnoliopsida</taxon>
        <taxon>eudicotyledons</taxon>
        <taxon>Gunneridae</taxon>
        <taxon>Pentapetalae</taxon>
        <taxon>rosids</taxon>
        <taxon>Vitales</taxon>
        <taxon>Vitaceae</taxon>
        <taxon>Viteae</taxon>
        <taxon>Vitis</taxon>
    </lineage>
</organism>
<dbReference type="Proteomes" id="UP000288805">
    <property type="component" value="Unassembled WGS sequence"/>
</dbReference>